<dbReference type="OrthoDB" id="126498at2759"/>
<dbReference type="SUPFAM" id="SSF56672">
    <property type="entry name" value="DNA/RNA polymerases"/>
    <property type="match status" value="1"/>
</dbReference>
<keyword evidence="3" id="KW-0540">Nuclease</keyword>
<keyword evidence="1" id="KW-0808">Transferase</keyword>
<sequence>MRDSLDYARAVQPLQQCLDMALNGKRKRSMLHRELFLNQVKMLLQKSAQLAHARDDATFCLFVDASDVGWAPILTQVATWKTGVAVTDQVHELLIFKALEMIEKEGYPILLSCEDLDYILLRPGGFKIFCDHLNLIHVFAPGQEIKKHVRGKLLRWSVKLMEFCYTIVHVEGTNNLWADLISRRGGSSAVTTTVSKRVTRFQNRAKRRPLLRPLNKDGLSGRL</sequence>
<keyword evidence="5" id="KW-0378">Hydrolase</keyword>
<name>A0A225WPS0_9STRA</name>
<evidence type="ECO:0000256" key="2">
    <source>
        <dbReference type="ARBA" id="ARBA00022695"/>
    </source>
</evidence>
<evidence type="ECO:0000313" key="8">
    <source>
        <dbReference type="EMBL" id="OWZ19328.1"/>
    </source>
</evidence>
<dbReference type="EMBL" id="NBNE01000456">
    <property type="protein sequence ID" value="OWZ19328.1"/>
    <property type="molecule type" value="Genomic_DNA"/>
</dbReference>
<feature type="domain" description="Reverse transcriptase RNase H-like" evidence="7">
    <location>
        <begin position="56"/>
        <end position="163"/>
    </location>
</feature>
<evidence type="ECO:0000313" key="9">
    <source>
        <dbReference type="Proteomes" id="UP000198211"/>
    </source>
</evidence>
<dbReference type="STRING" id="4795.A0A225WPS0"/>
<evidence type="ECO:0000256" key="3">
    <source>
        <dbReference type="ARBA" id="ARBA00022722"/>
    </source>
</evidence>
<dbReference type="InterPro" id="IPR041373">
    <property type="entry name" value="RT_RNaseH"/>
</dbReference>
<evidence type="ECO:0000259" key="7">
    <source>
        <dbReference type="Pfam" id="PF17917"/>
    </source>
</evidence>
<dbReference type="Pfam" id="PF17917">
    <property type="entry name" value="RT_RNaseH"/>
    <property type="match status" value="1"/>
</dbReference>
<keyword evidence="9" id="KW-1185">Reference proteome</keyword>
<proteinExistence type="predicted"/>
<gene>
    <name evidence="8" type="ORF">PHMEG_0006441</name>
</gene>
<dbReference type="GO" id="GO:0016787">
    <property type="term" value="F:hydrolase activity"/>
    <property type="evidence" value="ECO:0007669"/>
    <property type="project" value="UniProtKB-KW"/>
</dbReference>
<keyword evidence="2" id="KW-0548">Nucleotidyltransferase</keyword>
<evidence type="ECO:0000256" key="4">
    <source>
        <dbReference type="ARBA" id="ARBA00022759"/>
    </source>
</evidence>
<organism evidence="8 9">
    <name type="scientific">Phytophthora megakarya</name>
    <dbReference type="NCBI Taxonomy" id="4795"/>
    <lineage>
        <taxon>Eukaryota</taxon>
        <taxon>Sar</taxon>
        <taxon>Stramenopiles</taxon>
        <taxon>Oomycota</taxon>
        <taxon>Peronosporomycetes</taxon>
        <taxon>Peronosporales</taxon>
        <taxon>Peronosporaceae</taxon>
        <taxon>Phytophthora</taxon>
    </lineage>
</organism>
<reference evidence="9" key="1">
    <citation type="submission" date="2017-03" db="EMBL/GenBank/DDBJ databases">
        <title>Phytopthora megakarya and P. palmivora, two closely related causual agents of cacao black pod achieved similar genome size and gene model numbers by different mechanisms.</title>
        <authorList>
            <person name="Ali S."/>
            <person name="Shao J."/>
            <person name="Larry D.J."/>
            <person name="Kronmiller B."/>
            <person name="Shen D."/>
            <person name="Strem M.D."/>
            <person name="Melnick R.L."/>
            <person name="Guiltinan M.J."/>
            <person name="Tyler B.M."/>
            <person name="Meinhardt L.W."/>
            <person name="Bailey B.A."/>
        </authorList>
    </citation>
    <scope>NUCLEOTIDE SEQUENCE [LARGE SCALE GENOMIC DNA]</scope>
    <source>
        <strain evidence="9">zdho120</strain>
    </source>
</reference>
<keyword evidence="4" id="KW-0255">Endonuclease</keyword>
<dbReference type="Proteomes" id="UP000198211">
    <property type="component" value="Unassembled WGS sequence"/>
</dbReference>
<keyword evidence="6" id="KW-0695">RNA-directed DNA polymerase</keyword>
<dbReference type="AlphaFoldDB" id="A0A225WPS0"/>
<comment type="caution">
    <text evidence="8">The sequence shown here is derived from an EMBL/GenBank/DDBJ whole genome shotgun (WGS) entry which is preliminary data.</text>
</comment>
<dbReference type="InterPro" id="IPR043502">
    <property type="entry name" value="DNA/RNA_pol_sf"/>
</dbReference>
<dbReference type="GO" id="GO:0003964">
    <property type="term" value="F:RNA-directed DNA polymerase activity"/>
    <property type="evidence" value="ECO:0007669"/>
    <property type="project" value="UniProtKB-KW"/>
</dbReference>
<protein>
    <recommendedName>
        <fullName evidence="7">Reverse transcriptase RNase H-like domain-containing protein</fullName>
    </recommendedName>
</protein>
<dbReference type="GO" id="GO:0004519">
    <property type="term" value="F:endonuclease activity"/>
    <property type="evidence" value="ECO:0007669"/>
    <property type="project" value="UniProtKB-KW"/>
</dbReference>
<evidence type="ECO:0000256" key="5">
    <source>
        <dbReference type="ARBA" id="ARBA00022801"/>
    </source>
</evidence>
<evidence type="ECO:0000256" key="1">
    <source>
        <dbReference type="ARBA" id="ARBA00022679"/>
    </source>
</evidence>
<evidence type="ECO:0000256" key="6">
    <source>
        <dbReference type="ARBA" id="ARBA00022918"/>
    </source>
</evidence>
<accession>A0A225WPS0</accession>